<dbReference type="Gene3D" id="3.90.870.10">
    <property type="entry name" value="DHBP synthase"/>
    <property type="match status" value="1"/>
</dbReference>
<dbReference type="OrthoDB" id="9814580at2"/>
<dbReference type="Proteomes" id="UP000008461">
    <property type="component" value="Chromosome"/>
</dbReference>
<dbReference type="KEGG" id="hhy:Halhy_0191"/>
<dbReference type="PANTHER" id="PTHR42828:SF3">
    <property type="entry name" value="THREONYLCARBAMOYL-AMP SYNTHASE"/>
    <property type="match status" value="1"/>
</dbReference>
<feature type="domain" description="YrdC-like" evidence="1">
    <location>
        <begin position="12"/>
        <end position="200"/>
    </location>
</feature>
<dbReference type="STRING" id="760192.Halhy_0191"/>
<keyword evidence="3" id="KW-1185">Reference proteome</keyword>
<dbReference type="eggNOG" id="COG0009">
    <property type="taxonomic scope" value="Bacteria"/>
</dbReference>
<dbReference type="SUPFAM" id="SSF55821">
    <property type="entry name" value="YrdC/RibB"/>
    <property type="match status" value="1"/>
</dbReference>
<dbReference type="PROSITE" id="PS51163">
    <property type="entry name" value="YRDC"/>
    <property type="match status" value="1"/>
</dbReference>
<dbReference type="InterPro" id="IPR052532">
    <property type="entry name" value="SUA5_domain"/>
</dbReference>
<dbReference type="PANTHER" id="PTHR42828">
    <property type="entry name" value="DHBP SYNTHASE RIBB-LIKE ALPHA/BETA DOMAIN-CONTAINING PROTEIN"/>
    <property type="match status" value="1"/>
</dbReference>
<evidence type="ECO:0000313" key="3">
    <source>
        <dbReference type="Proteomes" id="UP000008461"/>
    </source>
</evidence>
<gene>
    <name evidence="2" type="ordered locus">Halhy_0191</name>
</gene>
<dbReference type="HOGENOM" id="CLU_031397_3_0_10"/>
<evidence type="ECO:0000313" key="2">
    <source>
        <dbReference type="EMBL" id="AEE48104.1"/>
    </source>
</evidence>
<dbReference type="EMBL" id="CP002691">
    <property type="protein sequence ID" value="AEE48104.1"/>
    <property type="molecule type" value="Genomic_DNA"/>
</dbReference>
<dbReference type="Pfam" id="PF01300">
    <property type="entry name" value="Sua5_yciO_yrdC"/>
    <property type="match status" value="1"/>
</dbReference>
<organism evidence="2 3">
    <name type="scientific">Haliscomenobacter hydrossis (strain ATCC 27775 / DSM 1100 / LMG 10767 / O)</name>
    <dbReference type="NCBI Taxonomy" id="760192"/>
    <lineage>
        <taxon>Bacteria</taxon>
        <taxon>Pseudomonadati</taxon>
        <taxon>Bacteroidota</taxon>
        <taxon>Saprospiria</taxon>
        <taxon>Saprospirales</taxon>
        <taxon>Haliscomenobacteraceae</taxon>
        <taxon>Haliscomenobacter</taxon>
    </lineage>
</organism>
<dbReference type="RefSeq" id="WP_013762668.1">
    <property type="nucleotide sequence ID" value="NC_015510.1"/>
</dbReference>
<dbReference type="GO" id="GO:0003725">
    <property type="term" value="F:double-stranded RNA binding"/>
    <property type="evidence" value="ECO:0007669"/>
    <property type="project" value="InterPro"/>
</dbReference>
<dbReference type="InterPro" id="IPR006070">
    <property type="entry name" value="Sua5-like_dom"/>
</dbReference>
<dbReference type="InterPro" id="IPR017945">
    <property type="entry name" value="DHBP_synth_RibB-like_a/b_dom"/>
</dbReference>
<reference key="2">
    <citation type="submission" date="2011-04" db="EMBL/GenBank/DDBJ databases">
        <title>Complete sequence of chromosome of Haliscomenobacter hydrossis DSM 1100.</title>
        <authorList>
            <consortium name="US DOE Joint Genome Institute (JGI-PGF)"/>
            <person name="Lucas S."/>
            <person name="Han J."/>
            <person name="Lapidus A."/>
            <person name="Bruce D."/>
            <person name="Goodwin L."/>
            <person name="Pitluck S."/>
            <person name="Peters L."/>
            <person name="Kyrpides N."/>
            <person name="Mavromatis K."/>
            <person name="Ivanova N."/>
            <person name="Ovchinnikova G."/>
            <person name="Pagani I."/>
            <person name="Daligault H."/>
            <person name="Detter J.C."/>
            <person name="Han C."/>
            <person name="Land M."/>
            <person name="Hauser L."/>
            <person name="Markowitz V."/>
            <person name="Cheng J.-F."/>
            <person name="Hugenholtz P."/>
            <person name="Woyke T."/>
            <person name="Wu D."/>
            <person name="Verbarg S."/>
            <person name="Frueling A."/>
            <person name="Brambilla E."/>
            <person name="Klenk H.-P."/>
            <person name="Eisen J.A."/>
        </authorList>
    </citation>
    <scope>NUCLEOTIDE SEQUENCE</scope>
    <source>
        <strain>DSM 1100</strain>
    </source>
</reference>
<accession>F4KTW0</accession>
<protein>
    <submittedName>
        <fullName evidence="2">Sua5/YciO/YrdC/YwlC family protein</fullName>
    </submittedName>
</protein>
<reference evidence="2 3" key="1">
    <citation type="journal article" date="2011" name="Stand. Genomic Sci.">
        <title>Complete genome sequence of Haliscomenobacter hydrossis type strain (O).</title>
        <authorList>
            <consortium name="US DOE Joint Genome Institute (JGI-PGF)"/>
            <person name="Daligault H."/>
            <person name="Lapidus A."/>
            <person name="Zeytun A."/>
            <person name="Nolan M."/>
            <person name="Lucas S."/>
            <person name="Del Rio T.G."/>
            <person name="Tice H."/>
            <person name="Cheng J.F."/>
            <person name="Tapia R."/>
            <person name="Han C."/>
            <person name="Goodwin L."/>
            <person name="Pitluck S."/>
            <person name="Liolios K."/>
            <person name="Pagani I."/>
            <person name="Ivanova N."/>
            <person name="Huntemann M."/>
            <person name="Mavromatis K."/>
            <person name="Mikhailova N."/>
            <person name="Pati A."/>
            <person name="Chen A."/>
            <person name="Palaniappan K."/>
            <person name="Land M."/>
            <person name="Hauser L."/>
            <person name="Brambilla E.M."/>
            <person name="Rohde M."/>
            <person name="Verbarg S."/>
            <person name="Goker M."/>
            <person name="Bristow J."/>
            <person name="Eisen J.A."/>
            <person name="Markowitz V."/>
            <person name="Hugenholtz P."/>
            <person name="Kyrpides N.C."/>
            <person name="Klenk H.P."/>
            <person name="Woyke T."/>
        </authorList>
    </citation>
    <scope>NUCLEOTIDE SEQUENCE [LARGE SCALE GENOMIC DNA]</scope>
    <source>
        <strain evidence="3">ATCC 27775 / DSM 1100 / LMG 10767 / O</strain>
    </source>
</reference>
<sequence>MLLKINADNPEGRKINQVIEKLNEGGIIIYPTDTVYGLGCDINNQAAVEKICRLRRLDPKDAMLAIICKDISQVQEFTQQIDNPTFKLLKRNLPGAFTFILPAAGSVPKMFRNRKKTIGIRIPDHNIPLQLVEGLGRPILTTSLKSDDEILEYFTDPELIYEDFQKLVDIVIDSGNGGNTPSTVVDCTQEKPIVLRLGAGMLEFS</sequence>
<dbReference type="NCBIfam" id="TIGR00057">
    <property type="entry name" value="L-threonylcarbamoyladenylate synthase"/>
    <property type="match status" value="1"/>
</dbReference>
<name>F4KTW0_HALH1</name>
<evidence type="ECO:0000259" key="1">
    <source>
        <dbReference type="PROSITE" id="PS51163"/>
    </source>
</evidence>
<dbReference type="AlphaFoldDB" id="F4KTW0"/>
<proteinExistence type="predicted"/>